<evidence type="ECO:0000259" key="6">
    <source>
        <dbReference type="Pfam" id="PF01281"/>
    </source>
</evidence>
<reference evidence="7 8" key="2">
    <citation type="submission" date="2018-10" db="EMBL/GenBank/DDBJ databases">
        <authorList>
            <consortium name="Pathogen Informatics"/>
        </authorList>
    </citation>
    <scope>NUCLEOTIDE SEQUENCE [LARGE SCALE GENOMIC DNA]</scope>
</reference>
<dbReference type="InterPro" id="IPR009027">
    <property type="entry name" value="Ribosomal_bL9/RNase_H1_N"/>
</dbReference>
<dbReference type="GO" id="GO:1990904">
    <property type="term" value="C:ribonucleoprotein complex"/>
    <property type="evidence" value="ECO:0007669"/>
    <property type="project" value="UniProtKB-KW"/>
</dbReference>
<dbReference type="GO" id="GO:0006412">
    <property type="term" value="P:translation"/>
    <property type="evidence" value="ECO:0007669"/>
    <property type="project" value="InterPro"/>
</dbReference>
<evidence type="ECO:0000256" key="5">
    <source>
        <dbReference type="ARBA" id="ARBA00035381"/>
    </source>
</evidence>
<gene>
    <name evidence="7" type="ORF">EVEC_LOCUS5253</name>
</gene>
<dbReference type="WBParaSite" id="EVEC_0000564201-mRNA-1">
    <property type="protein sequence ID" value="EVEC_0000564201-mRNA-1"/>
    <property type="gene ID" value="EVEC_0000564201"/>
</dbReference>
<evidence type="ECO:0000313" key="9">
    <source>
        <dbReference type="WBParaSite" id="EVEC_0000564201-mRNA-1"/>
    </source>
</evidence>
<keyword evidence="3" id="KW-0687">Ribonucleoprotein</keyword>
<dbReference type="InterPro" id="IPR036935">
    <property type="entry name" value="Ribosomal_bL9_N_sf"/>
</dbReference>
<dbReference type="GO" id="GO:0003735">
    <property type="term" value="F:structural constituent of ribosome"/>
    <property type="evidence" value="ECO:0007669"/>
    <property type="project" value="InterPro"/>
</dbReference>
<dbReference type="Gene3D" id="3.40.5.10">
    <property type="entry name" value="Ribosomal protein L9, N-terminal domain"/>
    <property type="match status" value="1"/>
</dbReference>
<dbReference type="STRING" id="51028.A0A0N4V5X3"/>
<dbReference type="Pfam" id="PF01281">
    <property type="entry name" value="Ribosomal_L9_N"/>
    <property type="match status" value="1"/>
</dbReference>
<dbReference type="GO" id="GO:0005840">
    <property type="term" value="C:ribosome"/>
    <property type="evidence" value="ECO:0007669"/>
    <property type="project" value="UniProtKB-KW"/>
</dbReference>
<proteinExistence type="inferred from homology"/>
<dbReference type="AlphaFoldDB" id="A0A0N4V5X3"/>
<dbReference type="PANTHER" id="PTHR21368">
    <property type="entry name" value="50S RIBOSOMAL PROTEIN L9"/>
    <property type="match status" value="1"/>
</dbReference>
<keyword evidence="8" id="KW-1185">Reference proteome</keyword>
<dbReference type="Proteomes" id="UP000274131">
    <property type="component" value="Unassembled WGS sequence"/>
</dbReference>
<evidence type="ECO:0000313" key="7">
    <source>
        <dbReference type="EMBL" id="VDD90502.1"/>
    </source>
</evidence>
<dbReference type="OrthoDB" id="5555409at2759"/>
<reference evidence="9" key="1">
    <citation type="submission" date="2017-02" db="UniProtKB">
        <authorList>
            <consortium name="WormBaseParasite"/>
        </authorList>
    </citation>
    <scope>IDENTIFICATION</scope>
</reference>
<evidence type="ECO:0000256" key="4">
    <source>
        <dbReference type="ARBA" id="ARBA00035194"/>
    </source>
</evidence>
<evidence type="ECO:0000256" key="2">
    <source>
        <dbReference type="ARBA" id="ARBA00022980"/>
    </source>
</evidence>
<keyword evidence="2" id="KW-0689">Ribosomal protein</keyword>
<feature type="domain" description="Ribosomal protein L9" evidence="6">
    <location>
        <begin position="58"/>
        <end position="103"/>
    </location>
</feature>
<evidence type="ECO:0000256" key="3">
    <source>
        <dbReference type="ARBA" id="ARBA00023274"/>
    </source>
</evidence>
<dbReference type="SUPFAM" id="SSF55658">
    <property type="entry name" value="L9 N-domain-like"/>
    <property type="match status" value="1"/>
</dbReference>
<evidence type="ECO:0000313" key="8">
    <source>
        <dbReference type="Proteomes" id="UP000274131"/>
    </source>
</evidence>
<protein>
    <recommendedName>
        <fullName evidence="4">Large ribosomal subunit protein bL9m</fullName>
    </recommendedName>
    <alternativeName>
        <fullName evidence="5">39S ribosomal protein L9, mitochondrial</fullName>
    </alternativeName>
</protein>
<dbReference type="InterPro" id="IPR020070">
    <property type="entry name" value="Ribosomal_bL9_N"/>
</dbReference>
<sequence>MHTLEIVIVYLQSTWVLRRVVVPEATPEGQFQRDPEELPIMMRYEVVENENEKDPGSVKIILLEDVEGVGNQFDVVEVNRDLARNNLILGRKAVYASPFDLKYYSQLREKMKDELEKKVRIPYDYILVARELVKIILPIHVSLVNPWTLDRSILHCSLAEKGIFVDEDAVFSPKKEYKGPDIGLEGQLVRFYLVVCKQYIVPMVGRISHITSDTSKQPAVVTDEELLANGLVKEEPLFYKSPVVDSTFDVNDLMERRSKGMI</sequence>
<organism evidence="9">
    <name type="scientific">Enterobius vermicularis</name>
    <name type="common">Human pinworm</name>
    <dbReference type="NCBI Taxonomy" id="51028"/>
    <lineage>
        <taxon>Eukaryota</taxon>
        <taxon>Metazoa</taxon>
        <taxon>Ecdysozoa</taxon>
        <taxon>Nematoda</taxon>
        <taxon>Chromadorea</taxon>
        <taxon>Rhabditida</taxon>
        <taxon>Spirurina</taxon>
        <taxon>Oxyuridomorpha</taxon>
        <taxon>Oxyuroidea</taxon>
        <taxon>Oxyuridae</taxon>
        <taxon>Enterobius</taxon>
    </lineage>
</organism>
<accession>A0A0N4V5X3</accession>
<comment type="similarity">
    <text evidence="1">Belongs to the bacterial ribosomal protein bL9 family.</text>
</comment>
<dbReference type="InterPro" id="IPR000244">
    <property type="entry name" value="Ribosomal_bL9"/>
</dbReference>
<evidence type="ECO:0000256" key="1">
    <source>
        <dbReference type="ARBA" id="ARBA00010605"/>
    </source>
</evidence>
<name>A0A0N4V5X3_ENTVE</name>
<dbReference type="EMBL" id="UXUI01008104">
    <property type="protein sequence ID" value="VDD90502.1"/>
    <property type="molecule type" value="Genomic_DNA"/>
</dbReference>